<keyword evidence="13" id="KW-0868">Chloride</keyword>
<keyword evidence="11" id="KW-0325">Glycoprotein</keyword>
<dbReference type="Pfam" id="PF08403">
    <property type="entry name" value="AA_permease_N"/>
    <property type="match status" value="1"/>
</dbReference>
<keyword evidence="6" id="KW-0769">Symport</keyword>
<gene>
    <name evidence="20" type="primary">LOC106808947</name>
</gene>
<evidence type="ECO:0000256" key="5">
    <source>
        <dbReference type="ARBA" id="ARBA00022692"/>
    </source>
</evidence>
<evidence type="ECO:0000256" key="10">
    <source>
        <dbReference type="ARBA" id="ARBA00023136"/>
    </source>
</evidence>
<evidence type="ECO:0000256" key="14">
    <source>
        <dbReference type="SAM" id="MobiDB-lite"/>
    </source>
</evidence>
<accession>A0ABM1E585</accession>
<comment type="subcellular location">
    <subcellularLocation>
        <location evidence="1">Cell membrane</location>
        <topology evidence="1">Multi-pass membrane protein</topology>
    </subcellularLocation>
</comment>
<evidence type="ECO:0000259" key="16">
    <source>
        <dbReference type="Pfam" id="PF00324"/>
    </source>
</evidence>
<evidence type="ECO:0000313" key="20">
    <source>
        <dbReference type="RefSeq" id="XP_014667356.1"/>
    </source>
</evidence>
<evidence type="ECO:0000256" key="3">
    <source>
        <dbReference type="ARBA" id="ARBA00022448"/>
    </source>
</evidence>
<evidence type="ECO:0000256" key="13">
    <source>
        <dbReference type="ARBA" id="ARBA00023214"/>
    </source>
</evidence>
<dbReference type="Pfam" id="PF00324">
    <property type="entry name" value="AA_permease"/>
    <property type="match status" value="1"/>
</dbReference>
<evidence type="ECO:0000256" key="9">
    <source>
        <dbReference type="ARBA" id="ARBA00023065"/>
    </source>
</evidence>
<feature type="transmembrane region" description="Helical" evidence="15">
    <location>
        <begin position="362"/>
        <end position="381"/>
    </location>
</feature>
<evidence type="ECO:0000256" key="4">
    <source>
        <dbReference type="ARBA" id="ARBA00022475"/>
    </source>
</evidence>
<feature type="compositionally biased region" description="Polar residues" evidence="14">
    <location>
        <begin position="49"/>
        <end position="62"/>
    </location>
</feature>
<evidence type="ECO:0000256" key="8">
    <source>
        <dbReference type="ARBA" id="ARBA00023053"/>
    </source>
</evidence>
<keyword evidence="5 15" id="KW-0812">Transmembrane</keyword>
<protein>
    <submittedName>
        <fullName evidence="20">Solute carrier family 12 member 2-like</fullName>
    </submittedName>
</protein>
<keyword evidence="8" id="KW-0915">Sodium</keyword>
<dbReference type="InterPro" id="IPR013612">
    <property type="entry name" value="AA_permease_N"/>
</dbReference>
<dbReference type="PANTHER" id="PTHR11827:SF103">
    <property type="entry name" value="SODIUM CHLORIDE COTRANSPORTER 69, ISOFORM E"/>
    <property type="match status" value="1"/>
</dbReference>
<evidence type="ECO:0000313" key="19">
    <source>
        <dbReference type="Proteomes" id="UP000695022"/>
    </source>
</evidence>
<evidence type="ECO:0000256" key="7">
    <source>
        <dbReference type="ARBA" id="ARBA00022989"/>
    </source>
</evidence>
<name>A0ABM1E585_PRICU</name>
<keyword evidence="7 15" id="KW-1133">Transmembrane helix</keyword>
<evidence type="ECO:0000256" key="12">
    <source>
        <dbReference type="ARBA" id="ARBA00023201"/>
    </source>
</evidence>
<evidence type="ECO:0000256" key="15">
    <source>
        <dbReference type="SAM" id="Phobius"/>
    </source>
</evidence>
<feature type="domain" description="Amino acid permease N-terminal" evidence="18">
    <location>
        <begin position="149"/>
        <end position="192"/>
    </location>
</feature>
<evidence type="ECO:0000256" key="11">
    <source>
        <dbReference type="ARBA" id="ARBA00023180"/>
    </source>
</evidence>
<feature type="region of interest" description="Disordered" evidence="14">
    <location>
        <begin position="1"/>
        <end position="129"/>
    </location>
</feature>
<feature type="domain" description="SLC12A transporter C-terminal" evidence="17">
    <location>
        <begin position="733"/>
        <end position="1063"/>
    </location>
</feature>
<keyword evidence="12" id="KW-0739">Sodium transport</keyword>
<feature type="transmembrane region" description="Helical" evidence="15">
    <location>
        <begin position="290"/>
        <end position="314"/>
    </location>
</feature>
<feature type="transmembrane region" description="Helical" evidence="15">
    <location>
        <begin position="573"/>
        <end position="606"/>
    </location>
</feature>
<dbReference type="RefSeq" id="XP_014667356.1">
    <property type="nucleotide sequence ID" value="XM_014811870.1"/>
</dbReference>
<evidence type="ECO:0000256" key="6">
    <source>
        <dbReference type="ARBA" id="ARBA00022847"/>
    </source>
</evidence>
<sequence>MSESKEAVGNSKGDTNVGKTGALSSRFVVEKVESAGVPNERLAGKPDANDTNSSNLNSAKAEQQQQQQQSNRRPIQPPAVKPRQEHDATKSKSSPKNCENSRTRHVSYSDGTVDNVSSGGATSSVMGNVTPKSPHTFTFSGTLRGSRQQNTYDTLPRVDHYRNLFSYVIGNKKSRPTLEQLHEAQEDGLTTVLVESPKKEVKGPTKKAVKFGWITGVLVRCLLNIWGVMLFLRLSWVVGQTGLGLFTVVILLSTVVTILTALSMSAICTNGEVKGGGAYYMISRSLGPEFGGAIGIIFSLANAVAVAMYIVGFAETVRDVMKEYGLQIVDELNDVRIIGCITLVVLLGVAMVGMEWEARAQLILLGILVVAILDFVVGLFLKVTEAKGVKGYTGYSAGTFLENLHPEFREGHGFFSVFSIFFPAATGILAGANISGDLADAQSAIPKGTLRAILLTTATYLVMGWMVGSTVIRDANGSTEDYYNATVNFTCSAPDASPCRYGLLNDVHVMELISGFAPLILAGIFAATLSSALASLVGAPKVFQAVCKDNLFPGIHVFAVGSGNNDEPKRAYLLTFVIAIGCILIAELNVIAPIISNFFLMAYTLINYSCFDASFSNSPGFRPPYQYYNMWLLPLTNLYFLRDCKVHFGCSKPDVNWGSSTQANVYRSALIALLKLNNVEDHVKNYRPQCLVLSGDPRSRPALVDLVSSFTKKVSLMVCGHLVLYVRLDERPSCFSDAFDLNLSVGILCVQGGLDCSDMLELPASASVPVLQKLENEYECVVEDTDDEDEEDEESSCDEQETCFNTEEIFHSCEDLPSENSAEVKSLVDRRPAPLVQPQQAIIDGAVGTATTRVRVVGRLPINRAKLRSSNQFHRKQKKGFIDVWWLADDGGLTLLIPFLISQSSLWQGCKLRVFFLKGKEDLDKEQRNMAALLSKFRIDYSQMTVVDSHTEAPSAESVTEFQELIEPWRVRAGGTGAAKTSSGITDSELLALKARTVRHVRLRELLHEHSQDASLVVITLPIPRKVICSPYLYMAWLETLTRGMPPVLLLRGNQTSVLTFYS</sequence>
<feature type="transmembrane region" description="Helical" evidence="15">
    <location>
        <begin position="211"/>
        <end position="232"/>
    </location>
</feature>
<dbReference type="Gene3D" id="1.20.1740.10">
    <property type="entry name" value="Amino acid/polyamine transporter I"/>
    <property type="match status" value="1"/>
</dbReference>
<evidence type="ECO:0000256" key="1">
    <source>
        <dbReference type="ARBA" id="ARBA00004651"/>
    </source>
</evidence>
<evidence type="ECO:0000259" key="17">
    <source>
        <dbReference type="Pfam" id="PF03522"/>
    </source>
</evidence>
<keyword evidence="19" id="KW-1185">Reference proteome</keyword>
<keyword evidence="4" id="KW-1003">Cell membrane</keyword>
<reference evidence="20" key="1">
    <citation type="submission" date="2025-08" db="UniProtKB">
        <authorList>
            <consortium name="RefSeq"/>
        </authorList>
    </citation>
    <scope>IDENTIFICATION</scope>
</reference>
<feature type="transmembrane region" description="Helical" evidence="15">
    <location>
        <begin position="334"/>
        <end position="353"/>
    </location>
</feature>
<feature type="transmembrane region" description="Helical" evidence="15">
    <location>
        <begin position="512"/>
        <end position="534"/>
    </location>
</feature>
<keyword evidence="10 15" id="KW-0472">Membrane</keyword>
<evidence type="ECO:0000256" key="2">
    <source>
        <dbReference type="ARBA" id="ARBA00010593"/>
    </source>
</evidence>
<dbReference type="Proteomes" id="UP000695022">
    <property type="component" value="Unplaced"/>
</dbReference>
<dbReference type="GeneID" id="106808947"/>
<dbReference type="PANTHER" id="PTHR11827">
    <property type="entry name" value="SOLUTE CARRIER FAMILY 12, CATION COTRANSPORTERS"/>
    <property type="match status" value="1"/>
</dbReference>
<feature type="transmembrane region" description="Helical" evidence="15">
    <location>
        <begin position="244"/>
        <end position="269"/>
    </location>
</feature>
<evidence type="ECO:0000259" key="18">
    <source>
        <dbReference type="Pfam" id="PF08403"/>
    </source>
</evidence>
<comment type="similarity">
    <text evidence="2">Belongs to the SLC12A transporter family.</text>
</comment>
<keyword evidence="3" id="KW-0813">Transport</keyword>
<proteinExistence type="inferred from homology"/>
<organism evidence="19 20">
    <name type="scientific">Priapulus caudatus</name>
    <name type="common">Priapulid worm</name>
    <dbReference type="NCBI Taxonomy" id="37621"/>
    <lineage>
        <taxon>Eukaryota</taxon>
        <taxon>Metazoa</taxon>
        <taxon>Ecdysozoa</taxon>
        <taxon>Scalidophora</taxon>
        <taxon>Priapulida</taxon>
        <taxon>Priapulimorpha</taxon>
        <taxon>Priapulimorphida</taxon>
        <taxon>Priapulidae</taxon>
        <taxon>Priapulus</taxon>
    </lineage>
</organism>
<keyword evidence="9" id="KW-0406">Ion transport</keyword>
<dbReference type="InterPro" id="IPR004841">
    <property type="entry name" value="AA-permease/SLC12A_dom"/>
</dbReference>
<dbReference type="InterPro" id="IPR004842">
    <property type="entry name" value="SLC12A_fam"/>
</dbReference>
<dbReference type="Pfam" id="PF03522">
    <property type="entry name" value="SLC12"/>
    <property type="match status" value="1"/>
</dbReference>
<dbReference type="InterPro" id="IPR018491">
    <property type="entry name" value="SLC12_C"/>
</dbReference>
<feature type="domain" description="Amino acid permease/ SLC12A" evidence="16">
    <location>
        <begin position="216"/>
        <end position="691"/>
    </location>
</feature>
<feature type="compositionally biased region" description="Polar residues" evidence="14">
    <location>
        <begin position="91"/>
        <end position="100"/>
    </location>
</feature>
<feature type="transmembrane region" description="Helical" evidence="15">
    <location>
        <begin position="452"/>
        <end position="472"/>
    </location>
</feature>
<feature type="compositionally biased region" description="Polar residues" evidence="14">
    <location>
        <begin position="109"/>
        <end position="129"/>
    </location>
</feature>